<evidence type="ECO:0000256" key="6">
    <source>
        <dbReference type="ARBA" id="ARBA00048290"/>
    </source>
</evidence>
<accession>A0A811YDK8</accession>
<evidence type="ECO:0000256" key="4">
    <source>
        <dbReference type="ARBA" id="ARBA00033119"/>
    </source>
</evidence>
<feature type="domain" description="Oxidoreductase N-terminal" evidence="8">
    <location>
        <begin position="27"/>
        <end position="74"/>
    </location>
</feature>
<comment type="catalytic activity">
    <reaction evidence="5">
        <text>13,14-dihydro-15-oxo-prostaglandin F1alpha + NADP(+) = 15-oxoprostaglandin F1alpha + NADPH + H(+)</text>
        <dbReference type="Rhea" id="RHEA:50592"/>
        <dbReference type="ChEBI" id="CHEBI:15378"/>
        <dbReference type="ChEBI" id="CHEBI:57783"/>
        <dbReference type="ChEBI" id="CHEBI:58349"/>
        <dbReference type="ChEBI" id="CHEBI:79072"/>
        <dbReference type="ChEBI" id="CHEBI:133411"/>
    </reaction>
    <physiologicalReaction direction="right-to-left" evidence="5">
        <dbReference type="Rhea" id="RHEA:50594"/>
    </physiologicalReaction>
</comment>
<dbReference type="InterPro" id="IPR045010">
    <property type="entry name" value="MDR_fam"/>
</dbReference>
<evidence type="ECO:0000259" key="8">
    <source>
        <dbReference type="Pfam" id="PF16884"/>
    </source>
</evidence>
<dbReference type="AlphaFoldDB" id="A0A811YDK8"/>
<dbReference type="Gene3D" id="3.90.180.10">
    <property type="entry name" value="Medium-chain alcohol dehydrogenases, catalytic domain"/>
    <property type="match status" value="1"/>
</dbReference>
<keyword evidence="3" id="KW-0560">Oxidoreductase</keyword>
<dbReference type="GO" id="GO:0006693">
    <property type="term" value="P:prostaglandin metabolic process"/>
    <property type="evidence" value="ECO:0007669"/>
    <property type="project" value="TreeGrafter"/>
</dbReference>
<proteinExistence type="inferred from homology"/>
<dbReference type="InterPro" id="IPR036291">
    <property type="entry name" value="NAD(P)-bd_dom_sf"/>
</dbReference>
<evidence type="ECO:0000313" key="9">
    <source>
        <dbReference type="EMBL" id="CAD7674659.1"/>
    </source>
</evidence>
<evidence type="ECO:0000313" key="10">
    <source>
        <dbReference type="Proteomes" id="UP000645828"/>
    </source>
</evidence>
<comment type="catalytic activity">
    <reaction evidence="7">
        <text>13,14-dihydro-15-oxo-prostaglandin E1 + NADP(+) = 15-oxoprostaglandin E1 + NADPH + H(+)</text>
        <dbReference type="Rhea" id="RHEA:50584"/>
        <dbReference type="ChEBI" id="CHEBI:15378"/>
        <dbReference type="ChEBI" id="CHEBI:57401"/>
        <dbReference type="ChEBI" id="CHEBI:57783"/>
        <dbReference type="ChEBI" id="CHEBI:58349"/>
        <dbReference type="ChEBI" id="CHEBI:133408"/>
    </reaction>
    <physiologicalReaction direction="right-to-left" evidence="7">
        <dbReference type="Rhea" id="RHEA:50586"/>
    </physiologicalReaction>
</comment>
<evidence type="ECO:0000256" key="2">
    <source>
        <dbReference type="ARBA" id="ARBA00011981"/>
    </source>
</evidence>
<dbReference type="Proteomes" id="UP000645828">
    <property type="component" value="Unassembled WGS sequence"/>
</dbReference>
<dbReference type="EC" id="1.3.1.48" evidence="2"/>
<sequence length="237" mass="26005">MVHAKSWILKKHFEGSPYSYIVTLTKRLKEGDMMIGQQVARVVKSKNSAFPAGTVVVASPGWTLHCISDGKDLESCLQSGQTRYQGLTAYFGLLDICDVKDGETVMVNAAAGAGCKVVGAAGSDEKVGYLKKLGYHVAFNYKTVESLEETEKSGKFSNIVIPQIKKFGGISICGAIMTYNKNIIYQQLCLEGFIVYRWQGEGKIQYHEYIIEGFENMPAAFMGMLKGDNLGKTIVKA</sequence>
<dbReference type="PANTHER" id="PTHR43205:SF7">
    <property type="entry name" value="PROSTAGLANDIN REDUCTASE 1"/>
    <property type="match status" value="1"/>
</dbReference>
<comment type="caution">
    <text evidence="9">The sequence shown here is derived from an EMBL/GenBank/DDBJ whole genome shotgun (WGS) entry which is preliminary data.</text>
</comment>
<dbReference type="InterPro" id="IPR011032">
    <property type="entry name" value="GroES-like_sf"/>
</dbReference>
<comment type="similarity">
    <text evidence="1">Belongs to the NADP-dependent oxidoreductase L4BD family.</text>
</comment>
<reference evidence="9" key="1">
    <citation type="submission" date="2020-12" db="EMBL/GenBank/DDBJ databases">
        <authorList>
            <consortium name="Molecular Ecology Group"/>
        </authorList>
    </citation>
    <scope>NUCLEOTIDE SEQUENCE</scope>
    <source>
        <strain evidence="9">TBG_1078</strain>
    </source>
</reference>
<evidence type="ECO:0000256" key="7">
    <source>
        <dbReference type="ARBA" id="ARBA00049070"/>
    </source>
</evidence>
<protein>
    <recommendedName>
        <fullName evidence="4">15-oxoprostaglandin 13-reductase</fullName>
        <ecNumber evidence="2">1.3.1.48</ecNumber>
    </recommendedName>
    <alternativeName>
        <fullName evidence="4">15-oxoprostaglandin 13-reductase</fullName>
    </alternativeName>
</protein>
<gene>
    <name evidence="9" type="ORF">NYPRO_LOCUS7453</name>
</gene>
<comment type="catalytic activity">
    <reaction evidence="6">
        <text>13,14-dihydro-15-oxo-PGF2alpha + NADP(+) = 15-oxoprostaglandin F2alpha + NADPH + H(+)</text>
        <dbReference type="Rhea" id="RHEA:50588"/>
        <dbReference type="ChEBI" id="CHEBI:15378"/>
        <dbReference type="ChEBI" id="CHEBI:57783"/>
        <dbReference type="ChEBI" id="CHEBI:58349"/>
        <dbReference type="ChEBI" id="CHEBI:133374"/>
        <dbReference type="ChEBI" id="CHEBI:133409"/>
    </reaction>
    <physiologicalReaction direction="right-to-left" evidence="6">
        <dbReference type="Rhea" id="RHEA:50590"/>
    </physiologicalReaction>
</comment>
<evidence type="ECO:0000256" key="3">
    <source>
        <dbReference type="ARBA" id="ARBA00023002"/>
    </source>
</evidence>
<organism evidence="9 10">
    <name type="scientific">Nyctereutes procyonoides</name>
    <name type="common">Raccoon dog</name>
    <name type="synonym">Canis procyonoides</name>
    <dbReference type="NCBI Taxonomy" id="34880"/>
    <lineage>
        <taxon>Eukaryota</taxon>
        <taxon>Metazoa</taxon>
        <taxon>Chordata</taxon>
        <taxon>Craniata</taxon>
        <taxon>Vertebrata</taxon>
        <taxon>Euteleostomi</taxon>
        <taxon>Mammalia</taxon>
        <taxon>Eutheria</taxon>
        <taxon>Laurasiatheria</taxon>
        <taxon>Carnivora</taxon>
        <taxon>Caniformia</taxon>
        <taxon>Canidae</taxon>
        <taxon>Nyctereutes</taxon>
    </lineage>
</organism>
<dbReference type="SUPFAM" id="SSF50129">
    <property type="entry name" value="GroES-like"/>
    <property type="match status" value="2"/>
</dbReference>
<keyword evidence="10" id="KW-1185">Reference proteome</keyword>
<dbReference type="EMBL" id="CAJHUB010000673">
    <property type="protein sequence ID" value="CAD7674659.1"/>
    <property type="molecule type" value="Genomic_DNA"/>
</dbReference>
<dbReference type="GO" id="GO:0047522">
    <property type="term" value="F:15-oxoprostaglandin 13-reductase [NAD(P)+] activity"/>
    <property type="evidence" value="ECO:0007669"/>
    <property type="project" value="UniProtKB-EC"/>
</dbReference>
<dbReference type="InterPro" id="IPR041694">
    <property type="entry name" value="ADH_N_2"/>
</dbReference>
<evidence type="ECO:0000256" key="1">
    <source>
        <dbReference type="ARBA" id="ARBA00010460"/>
    </source>
</evidence>
<dbReference type="Gene3D" id="3.40.50.720">
    <property type="entry name" value="NAD(P)-binding Rossmann-like Domain"/>
    <property type="match status" value="1"/>
</dbReference>
<evidence type="ECO:0000256" key="5">
    <source>
        <dbReference type="ARBA" id="ARBA00047878"/>
    </source>
</evidence>
<name>A0A811YDK8_NYCPR</name>
<dbReference type="SUPFAM" id="SSF51735">
    <property type="entry name" value="NAD(P)-binding Rossmann-fold domains"/>
    <property type="match status" value="1"/>
</dbReference>
<dbReference type="Pfam" id="PF16884">
    <property type="entry name" value="ADH_N_2"/>
    <property type="match status" value="1"/>
</dbReference>
<dbReference type="PANTHER" id="PTHR43205">
    <property type="entry name" value="PROSTAGLANDIN REDUCTASE"/>
    <property type="match status" value="1"/>
</dbReference>